<protein>
    <recommendedName>
        <fullName evidence="5">Leucine rich single-pass membrane protein 1</fullName>
    </recommendedName>
</protein>
<evidence type="ECO:0000313" key="3">
    <source>
        <dbReference type="EMBL" id="KAK6480798.1"/>
    </source>
</evidence>
<feature type="region of interest" description="Disordered" evidence="1">
    <location>
        <begin position="88"/>
        <end position="108"/>
    </location>
</feature>
<evidence type="ECO:0000256" key="2">
    <source>
        <dbReference type="SAM" id="Phobius"/>
    </source>
</evidence>
<dbReference type="Proteomes" id="UP001369086">
    <property type="component" value="Unassembled WGS sequence"/>
</dbReference>
<feature type="transmembrane region" description="Helical" evidence="2">
    <location>
        <begin position="135"/>
        <end position="157"/>
    </location>
</feature>
<evidence type="ECO:0008006" key="5">
    <source>
        <dbReference type="Google" id="ProtNLM"/>
    </source>
</evidence>
<proteinExistence type="predicted"/>
<accession>A0ABR0Z7I8</accession>
<keyword evidence="4" id="KW-1185">Reference proteome</keyword>
<gene>
    <name evidence="3" type="ORF">HHUSO_G18590</name>
</gene>
<keyword evidence="2" id="KW-1133">Transmembrane helix</keyword>
<comment type="caution">
    <text evidence="3">The sequence shown here is derived from an EMBL/GenBank/DDBJ whole genome shotgun (WGS) entry which is preliminary data.</text>
</comment>
<dbReference type="EMBL" id="JAHFZB010000016">
    <property type="protein sequence ID" value="KAK6480798.1"/>
    <property type="molecule type" value="Genomic_DNA"/>
</dbReference>
<keyword evidence="2" id="KW-0472">Membrane</keyword>
<keyword evidence="2" id="KW-0812">Transmembrane</keyword>
<organism evidence="3 4">
    <name type="scientific">Huso huso</name>
    <name type="common">Beluga</name>
    <name type="synonym">Acipenser huso</name>
    <dbReference type="NCBI Taxonomy" id="61971"/>
    <lineage>
        <taxon>Eukaryota</taxon>
        <taxon>Metazoa</taxon>
        <taxon>Chordata</taxon>
        <taxon>Craniata</taxon>
        <taxon>Vertebrata</taxon>
        <taxon>Euteleostomi</taxon>
        <taxon>Actinopterygii</taxon>
        <taxon>Chondrostei</taxon>
        <taxon>Acipenseriformes</taxon>
        <taxon>Acipenseridae</taxon>
        <taxon>Huso</taxon>
    </lineage>
</organism>
<evidence type="ECO:0000256" key="1">
    <source>
        <dbReference type="SAM" id="MobiDB-lite"/>
    </source>
</evidence>
<name>A0ABR0Z7I8_HUSHU</name>
<evidence type="ECO:0000313" key="4">
    <source>
        <dbReference type="Proteomes" id="UP001369086"/>
    </source>
</evidence>
<sequence length="197" mass="22253">MYFVCIYTNKRGSRIHTFLLPQNIKRRLQLSCFCWRIGPHTAGKGAMIKVLPPPPVEFLRISDRDLTEIELHSVESISDLQRLNSNSELLKTPPGGGPPRHQDNGNLPAPVQAEHAVRWPRRACCTCCSPVCRRHLWVCIAALLALAALAGIFYFLVQQNESLYSLSLAIKQRKEFVKELAQLAQTLKELRVNLTPT</sequence>
<reference evidence="3 4" key="1">
    <citation type="submission" date="2021-05" db="EMBL/GenBank/DDBJ databases">
        <authorList>
            <person name="Zahm M."/>
            <person name="Klopp C."/>
            <person name="Cabau C."/>
            <person name="Kuhl H."/>
            <person name="Suciu R."/>
            <person name="Ciorpac M."/>
            <person name="Holostenco D."/>
            <person name="Gessner J."/>
            <person name="Wuertz S."/>
            <person name="Hohne C."/>
            <person name="Stock M."/>
            <person name="Gislard M."/>
            <person name="Lluch J."/>
            <person name="Milhes M."/>
            <person name="Lampietro C."/>
            <person name="Lopez Roques C."/>
            <person name="Donnadieu C."/>
            <person name="Du K."/>
            <person name="Schartl M."/>
            <person name="Guiguen Y."/>
        </authorList>
    </citation>
    <scope>NUCLEOTIDE SEQUENCE [LARGE SCALE GENOMIC DNA]</scope>
    <source>
        <strain evidence="3">Hh-F2</strain>
        <tissue evidence="3">Blood</tissue>
    </source>
</reference>